<organism evidence="4 5">
    <name type="scientific">Viridothelium virens</name>
    <name type="common">Speckled blister lichen</name>
    <name type="synonym">Trypethelium virens</name>
    <dbReference type="NCBI Taxonomy" id="1048519"/>
    <lineage>
        <taxon>Eukaryota</taxon>
        <taxon>Fungi</taxon>
        <taxon>Dikarya</taxon>
        <taxon>Ascomycota</taxon>
        <taxon>Pezizomycotina</taxon>
        <taxon>Dothideomycetes</taxon>
        <taxon>Dothideomycetes incertae sedis</taxon>
        <taxon>Trypetheliales</taxon>
        <taxon>Trypetheliaceae</taxon>
        <taxon>Viridothelium</taxon>
    </lineage>
</organism>
<feature type="compositionally biased region" description="Acidic residues" evidence="2">
    <location>
        <begin position="184"/>
        <end position="196"/>
    </location>
</feature>
<feature type="region of interest" description="Disordered" evidence="2">
    <location>
        <begin position="813"/>
        <end position="856"/>
    </location>
</feature>
<keyword evidence="5" id="KW-1185">Reference proteome</keyword>
<evidence type="ECO:0000313" key="5">
    <source>
        <dbReference type="Proteomes" id="UP000800092"/>
    </source>
</evidence>
<feature type="compositionally biased region" description="Polar residues" evidence="2">
    <location>
        <begin position="840"/>
        <end position="852"/>
    </location>
</feature>
<feature type="compositionally biased region" description="Polar residues" evidence="2">
    <location>
        <begin position="1116"/>
        <end position="1130"/>
    </location>
</feature>
<dbReference type="GO" id="GO:0032955">
    <property type="term" value="P:regulation of division septum assembly"/>
    <property type="evidence" value="ECO:0007669"/>
    <property type="project" value="TreeGrafter"/>
</dbReference>
<feature type="domain" description="DH" evidence="3">
    <location>
        <begin position="245"/>
        <end position="462"/>
    </location>
</feature>
<protein>
    <recommendedName>
        <fullName evidence="3">DH domain-containing protein</fullName>
    </recommendedName>
</protein>
<proteinExistence type="predicted"/>
<feature type="compositionally biased region" description="Polar residues" evidence="2">
    <location>
        <begin position="1347"/>
        <end position="1357"/>
    </location>
</feature>
<dbReference type="PANTHER" id="PTHR22834">
    <property type="entry name" value="NUCLEAR FUSION PROTEIN FUS2"/>
    <property type="match status" value="1"/>
</dbReference>
<reference evidence="4" key="1">
    <citation type="journal article" date="2020" name="Stud. Mycol.">
        <title>101 Dothideomycetes genomes: a test case for predicting lifestyles and emergence of pathogens.</title>
        <authorList>
            <person name="Haridas S."/>
            <person name="Albert R."/>
            <person name="Binder M."/>
            <person name="Bloem J."/>
            <person name="Labutti K."/>
            <person name="Salamov A."/>
            <person name="Andreopoulos B."/>
            <person name="Baker S."/>
            <person name="Barry K."/>
            <person name="Bills G."/>
            <person name="Bluhm B."/>
            <person name="Cannon C."/>
            <person name="Castanera R."/>
            <person name="Culley D."/>
            <person name="Daum C."/>
            <person name="Ezra D."/>
            <person name="Gonzalez J."/>
            <person name="Henrissat B."/>
            <person name="Kuo A."/>
            <person name="Liang C."/>
            <person name="Lipzen A."/>
            <person name="Lutzoni F."/>
            <person name="Magnuson J."/>
            <person name="Mondo S."/>
            <person name="Nolan M."/>
            <person name="Ohm R."/>
            <person name="Pangilinan J."/>
            <person name="Park H.-J."/>
            <person name="Ramirez L."/>
            <person name="Alfaro M."/>
            <person name="Sun H."/>
            <person name="Tritt A."/>
            <person name="Yoshinaga Y."/>
            <person name="Zwiers L.-H."/>
            <person name="Turgeon B."/>
            <person name="Goodwin S."/>
            <person name="Spatafora J."/>
            <person name="Crous P."/>
            <person name="Grigoriev I."/>
        </authorList>
    </citation>
    <scope>NUCLEOTIDE SEQUENCE</scope>
    <source>
        <strain evidence="4">Tuck. ex Michener</strain>
    </source>
</reference>
<dbReference type="Gene3D" id="1.20.900.10">
    <property type="entry name" value="Dbl homology (DH) domain"/>
    <property type="match status" value="1"/>
</dbReference>
<dbReference type="Pfam" id="PF25351">
    <property type="entry name" value="PH_BUD3_C"/>
    <property type="match status" value="1"/>
</dbReference>
<gene>
    <name evidence="4" type="ORF">EV356DRAFT_454552</name>
</gene>
<feature type="compositionally biased region" description="Low complexity" evidence="2">
    <location>
        <begin position="1252"/>
        <end position="1264"/>
    </location>
</feature>
<dbReference type="PROSITE" id="PS50010">
    <property type="entry name" value="DH_2"/>
    <property type="match status" value="1"/>
</dbReference>
<dbReference type="InterPro" id="IPR051492">
    <property type="entry name" value="Dynamin-Rho_GEF"/>
</dbReference>
<evidence type="ECO:0000256" key="1">
    <source>
        <dbReference type="SAM" id="Coils"/>
    </source>
</evidence>
<dbReference type="SMART" id="SM00325">
    <property type="entry name" value="RhoGEF"/>
    <property type="match status" value="1"/>
</dbReference>
<dbReference type="GO" id="GO:0005085">
    <property type="term" value="F:guanyl-nucleotide exchange factor activity"/>
    <property type="evidence" value="ECO:0007669"/>
    <property type="project" value="InterPro"/>
</dbReference>
<dbReference type="GO" id="GO:0005737">
    <property type="term" value="C:cytoplasm"/>
    <property type="evidence" value="ECO:0007669"/>
    <property type="project" value="TreeGrafter"/>
</dbReference>
<evidence type="ECO:0000259" key="3">
    <source>
        <dbReference type="PROSITE" id="PS50010"/>
    </source>
</evidence>
<dbReference type="Pfam" id="PF00621">
    <property type="entry name" value="RhoGEF"/>
    <property type="match status" value="1"/>
</dbReference>
<dbReference type="PANTHER" id="PTHR22834:SF21">
    <property type="entry name" value="GUANYL NUCLEOTIDE EXCHANGE FACTOR, PUTATIVE (AFU_ORTHOLOGUE AFUA_5G11890)-RELATED"/>
    <property type="match status" value="1"/>
</dbReference>
<feature type="region of interest" description="Disordered" evidence="2">
    <location>
        <begin position="178"/>
        <end position="197"/>
    </location>
</feature>
<evidence type="ECO:0000313" key="4">
    <source>
        <dbReference type="EMBL" id="KAF2230127.1"/>
    </source>
</evidence>
<sequence>MVVVVPPPAELSIETLSLFTTTDPFLSNSPIFIFYGPSANTTGTSSSSRIQSHIFAAPGLQSYPRLIVSPGSPLYAPVNGLPREEQGDEISRGLAFSLYKYFLDVPEEIKGAWAEQLFSTRKPPSAFNLFSDTHAALLASRMSKIDNVQEVANDIRLSLAKQSVSWVDVDLSLPLGSMQKSEQAEPDGQDEPEDDFATSRYGQHSALLKAFGEPAFIPTSKLRRAPSRPTAINRTMSFSRKQKEVLRREMCEFVDTEESYVSKIYDLVHSVAADFRQKAEKRAPSSTSPTSQALAGLFPPSLDEILKLNTGFMESIRSVLEETENTAIADIDASEDHPSQPFNPGETKHSDITGAMSFAKCLVEWFPKFADCYGDYMQVHADVSQLLKIFLKDIGSSFSKRVQETGEQRLTSMLIEPVQRLPRYNLYIDNIIKQLPVRHPAIKLLLRARDVIGEICSRDDPSKNQSKIINRLQGLISNWPKDFRPSGRLITAMDVVELAPPYHLVHSRQGSGIILLFSDYVIMLAKNSISAMTARGILAEIDKPETNSLARNDRPSTPQDLTFLQTLALPHAHFTELEGGSTIQMLCPKTTAPAPNDPGLVNLIARAFYLTGGYENKASRWIEEVVKARVEGRYPESQRESHAFDVRSTHDNVENISLFTAISETQQPPTDGRGDSARIRVSIESVKRDVTEAEKQEVDVLALVVPADDNVYRIEIHSRHDHTSRNHVKAEGVLPLLSKKVAISLRSSNTLSNPQMTTCLLTRNEQILQILQSLHVYREPSTQDFPDQGRERGGSIRAPSPVKLLSNLFGGSTREGFSGGPRKFQRQAPNLGEIPRMVPPTQTSRPTTQDSAKSWDDATSKLSVPLSSTSAASNALLKLEETLAAYVLALHARKGNVVGKTLRARATADELAVNELYNVMLENPDNHQMAAQSSVDVLFASFEKFVKAAWADKMGPIVPAQTMTEMQSQSEKLFPVDFEDYFRSTFFQLSPQNQRGFKAIVRLLADLLDGTGNDSDRGILTMAFAEILINQGNPHDFFSLLDRFVDDVDSLFGDIIDVGATTPCEDPTISHRHERTANASSISSNTSSLRKRFGLSTLSRENSKSEQESKGGSVWRTLSKTGRSNVNQPATLPRGSLIRSQSTDERVRTSPPRRPPSRDRPTVLGAFSFEDPLHNRSPFMPGSPLGTIGETSSPTPGNASGPRKKRRSSLSDLKTLQEAKESPSSWTPRTPGSNGTVIRRQISLQPSPRTPSPTKIPISTPSSRLGSPGPKENSPTLQRPMRKEPITSVERSATKRRNVSGIPTLKPTSSNSGALTEHPGSGNSAKIPLSHSTHTSPTKLPVAANTPVKSPSVTTGSPKKLRMQSPQKLRERLQNEQKAIATTATSFETEISSIRAEMDAVSCKDTQTSHAARPCTGTNLTSLSARLGSLESTHRATISTLTQRLESLSSDVNTSLQVSESKARKLDDLYKEANAENEALYARFNDELAKILKNVKNSPDGGVEVLKKKLAEAQEDATKGKREVARLKREVVGLRAQLRDG</sequence>
<feature type="coiled-coil region" evidence="1">
    <location>
        <begin position="1456"/>
        <end position="1537"/>
    </location>
</feature>
<dbReference type="SUPFAM" id="SSF48065">
    <property type="entry name" value="DBL homology domain (DH-domain)"/>
    <property type="match status" value="1"/>
</dbReference>
<dbReference type="EMBL" id="ML991847">
    <property type="protein sequence ID" value="KAF2230127.1"/>
    <property type="molecule type" value="Genomic_DNA"/>
</dbReference>
<dbReference type="InterPro" id="IPR057454">
    <property type="entry name" value="Bud3_C"/>
</dbReference>
<feature type="region of interest" description="Disordered" evidence="2">
    <location>
        <begin position="1063"/>
        <end position="1370"/>
    </location>
</feature>
<dbReference type="GO" id="GO:0031991">
    <property type="term" value="P:regulation of actomyosin contractile ring contraction"/>
    <property type="evidence" value="ECO:0007669"/>
    <property type="project" value="TreeGrafter"/>
</dbReference>
<dbReference type="InterPro" id="IPR035899">
    <property type="entry name" value="DBL_dom_sf"/>
</dbReference>
<dbReference type="InterPro" id="IPR000219">
    <property type="entry name" value="DH_dom"/>
</dbReference>
<evidence type="ECO:0000256" key="2">
    <source>
        <dbReference type="SAM" id="MobiDB-lite"/>
    </source>
</evidence>
<feature type="compositionally biased region" description="Polar residues" evidence="2">
    <location>
        <begin position="1189"/>
        <end position="1198"/>
    </location>
</feature>
<keyword evidence="1" id="KW-0175">Coiled coil</keyword>
<dbReference type="Proteomes" id="UP000800092">
    <property type="component" value="Unassembled WGS sequence"/>
</dbReference>
<dbReference type="OrthoDB" id="4066896at2759"/>
<feature type="compositionally biased region" description="Low complexity" evidence="2">
    <location>
        <begin position="1077"/>
        <end position="1088"/>
    </location>
</feature>
<accession>A0A6A6GWP0</accession>
<feature type="compositionally biased region" description="Polar residues" evidence="2">
    <location>
        <begin position="1222"/>
        <end position="1236"/>
    </location>
</feature>
<name>A0A6A6GWP0_VIRVR</name>